<dbReference type="GO" id="GO:0005737">
    <property type="term" value="C:cytoplasm"/>
    <property type="evidence" value="ECO:0007669"/>
    <property type="project" value="TreeGrafter"/>
</dbReference>
<keyword evidence="3" id="KW-1185">Reference proteome</keyword>
<dbReference type="KEGG" id="pht:BLM14_00025"/>
<dbReference type="SUPFAM" id="SSF56112">
    <property type="entry name" value="Protein kinase-like (PK-like)"/>
    <property type="match status" value="1"/>
</dbReference>
<dbReference type="EMBL" id="MZMT01000035">
    <property type="protein sequence ID" value="PIO44137.1"/>
    <property type="molecule type" value="Genomic_DNA"/>
</dbReference>
<feature type="domain" description="Aminoglycoside phosphotransferase" evidence="1">
    <location>
        <begin position="29"/>
        <end position="237"/>
    </location>
</feature>
<gene>
    <name evidence="2" type="ORF">B5P45_15495</name>
</gene>
<dbReference type="CDD" id="cd05151">
    <property type="entry name" value="ChoK-like"/>
    <property type="match status" value="1"/>
</dbReference>
<proteinExistence type="predicted"/>
<dbReference type="InterPro" id="IPR002575">
    <property type="entry name" value="Aminoglycoside_PTrfase"/>
</dbReference>
<protein>
    <submittedName>
        <fullName evidence="2">Choline kinase</fullName>
    </submittedName>
</protein>
<dbReference type="PANTHER" id="PTHR22603:SF66">
    <property type="entry name" value="ETHANOLAMINE KINASE"/>
    <property type="match status" value="1"/>
</dbReference>
<dbReference type="InterPro" id="IPR011009">
    <property type="entry name" value="Kinase-like_dom_sf"/>
</dbReference>
<dbReference type="Proteomes" id="UP000232163">
    <property type="component" value="Unassembled WGS sequence"/>
</dbReference>
<accession>A0A2N9VXB9</accession>
<dbReference type="Pfam" id="PF01636">
    <property type="entry name" value="APH"/>
    <property type="match status" value="1"/>
</dbReference>
<dbReference type="PANTHER" id="PTHR22603">
    <property type="entry name" value="CHOLINE/ETHANOALAMINE KINASE"/>
    <property type="match status" value="1"/>
</dbReference>
<evidence type="ECO:0000313" key="2">
    <source>
        <dbReference type="EMBL" id="PIO44137.1"/>
    </source>
</evidence>
<organism evidence="2 3">
    <name type="scientific">Phyllobacterium zundukense</name>
    <dbReference type="NCBI Taxonomy" id="1867719"/>
    <lineage>
        <taxon>Bacteria</taxon>
        <taxon>Pseudomonadati</taxon>
        <taxon>Pseudomonadota</taxon>
        <taxon>Alphaproteobacteria</taxon>
        <taxon>Hyphomicrobiales</taxon>
        <taxon>Phyllobacteriaceae</taxon>
        <taxon>Phyllobacterium</taxon>
    </lineage>
</organism>
<keyword evidence="2" id="KW-0808">Transferase</keyword>
<dbReference type="GO" id="GO:0006646">
    <property type="term" value="P:phosphatidylethanolamine biosynthetic process"/>
    <property type="evidence" value="ECO:0007669"/>
    <property type="project" value="TreeGrafter"/>
</dbReference>
<comment type="caution">
    <text evidence="2">The sequence shown here is derived from an EMBL/GenBank/DDBJ whole genome shotgun (WGS) entry which is preliminary data.</text>
</comment>
<dbReference type="OrthoDB" id="179763at2"/>
<dbReference type="AlphaFoldDB" id="A0A2N9VXB9"/>
<dbReference type="GO" id="GO:0004305">
    <property type="term" value="F:ethanolamine kinase activity"/>
    <property type="evidence" value="ECO:0007669"/>
    <property type="project" value="TreeGrafter"/>
</dbReference>
<sequence length="305" mass="34129">MAPGTNLLHDQPVELRIAALPLWRGEIKVTLLKGGISNESYVVEDEKRKYVVRFGKDYPFHHVFRDREAMTAKAAHRAGFAPELFHAGDGVMVTAFLGARTYDSGDVRANIPRVAEMIRQFHTTMPEHILGPGFMFWVFHVIRDYARTLQTGNSRMVPHLGAYLAIAAEMEAAQRPLPIIFSHNDLLPANILDDGERLWLIDFEYAGFSTAMFDLAGLASNAGLDDTESEALLAAYFKSPPDLELKRAHAAMQCASLLREAMWSMVSELYLSAPGVDYVAYTAENLRRLDQALDRYRSTYGKTAS</sequence>
<dbReference type="Gene3D" id="3.90.1200.10">
    <property type="match status" value="1"/>
</dbReference>
<keyword evidence="2" id="KW-0418">Kinase</keyword>
<name>A0A2N9VXB9_9HYPH</name>
<evidence type="ECO:0000313" key="3">
    <source>
        <dbReference type="Proteomes" id="UP000232163"/>
    </source>
</evidence>
<dbReference type="Gene3D" id="3.30.200.20">
    <property type="entry name" value="Phosphorylase Kinase, domain 1"/>
    <property type="match status" value="1"/>
</dbReference>
<reference evidence="2 3" key="1">
    <citation type="journal article" date="2017" name="Int J Environ Stud">
        <title>Does the Miocene-Pliocene relict legume Oxytropis triphylla form nitrogen-fixing nodules with a combination of bacterial strains?</title>
        <authorList>
            <person name="Safronova V."/>
            <person name="Belimov A."/>
            <person name="Sazanova A."/>
            <person name="Kuznetsova I."/>
            <person name="Popova J."/>
            <person name="Andronov E."/>
            <person name="Verkhozina A."/>
            <person name="Tikhonovich I."/>
        </authorList>
    </citation>
    <scope>NUCLEOTIDE SEQUENCE [LARGE SCALE GENOMIC DNA]</scope>
    <source>
        <strain evidence="2 3">Tri-38</strain>
    </source>
</reference>
<evidence type="ECO:0000259" key="1">
    <source>
        <dbReference type="Pfam" id="PF01636"/>
    </source>
</evidence>